<dbReference type="Proteomes" id="UP001237642">
    <property type="component" value="Unassembled WGS sequence"/>
</dbReference>
<keyword evidence="2" id="KW-1185">Reference proteome</keyword>
<name>A0AAD8JH58_9APIA</name>
<dbReference type="PANTHER" id="PTHR36617:SF15">
    <property type="entry name" value="REVERSE TRANSCRIPTASE ZINC-BINDING DOMAIN-CONTAINING PROTEIN"/>
    <property type="match status" value="1"/>
</dbReference>
<dbReference type="PANTHER" id="PTHR36617">
    <property type="entry name" value="PROTEIN, PUTATIVE-RELATED"/>
    <property type="match status" value="1"/>
</dbReference>
<reference evidence="1" key="2">
    <citation type="submission" date="2023-05" db="EMBL/GenBank/DDBJ databases">
        <authorList>
            <person name="Schelkunov M.I."/>
        </authorList>
    </citation>
    <scope>NUCLEOTIDE SEQUENCE</scope>
    <source>
        <strain evidence="1">Hsosn_3</strain>
        <tissue evidence="1">Leaf</tissue>
    </source>
</reference>
<organism evidence="1 2">
    <name type="scientific">Heracleum sosnowskyi</name>
    <dbReference type="NCBI Taxonomy" id="360622"/>
    <lineage>
        <taxon>Eukaryota</taxon>
        <taxon>Viridiplantae</taxon>
        <taxon>Streptophyta</taxon>
        <taxon>Embryophyta</taxon>
        <taxon>Tracheophyta</taxon>
        <taxon>Spermatophyta</taxon>
        <taxon>Magnoliopsida</taxon>
        <taxon>eudicotyledons</taxon>
        <taxon>Gunneridae</taxon>
        <taxon>Pentapetalae</taxon>
        <taxon>asterids</taxon>
        <taxon>campanulids</taxon>
        <taxon>Apiales</taxon>
        <taxon>Apiaceae</taxon>
        <taxon>Apioideae</taxon>
        <taxon>apioid superclade</taxon>
        <taxon>Tordylieae</taxon>
        <taxon>Tordyliinae</taxon>
        <taxon>Heracleum</taxon>
    </lineage>
</organism>
<evidence type="ECO:0008006" key="3">
    <source>
        <dbReference type="Google" id="ProtNLM"/>
    </source>
</evidence>
<protein>
    <recommendedName>
        <fullName evidence="3">Reverse transcriptase zinc-binding domain-containing protein</fullName>
    </recommendedName>
</protein>
<evidence type="ECO:0000313" key="1">
    <source>
        <dbReference type="EMBL" id="KAK1404362.1"/>
    </source>
</evidence>
<reference evidence="1" key="1">
    <citation type="submission" date="2023-02" db="EMBL/GenBank/DDBJ databases">
        <title>Genome of toxic invasive species Heracleum sosnowskyi carries increased number of genes despite the absence of recent whole-genome duplications.</title>
        <authorList>
            <person name="Schelkunov M."/>
            <person name="Shtratnikova V."/>
            <person name="Makarenko M."/>
            <person name="Klepikova A."/>
            <person name="Omelchenko D."/>
            <person name="Novikova G."/>
            <person name="Obukhova E."/>
            <person name="Bogdanov V."/>
            <person name="Penin A."/>
            <person name="Logacheva M."/>
        </authorList>
    </citation>
    <scope>NUCLEOTIDE SEQUENCE</scope>
    <source>
        <strain evidence="1">Hsosn_3</strain>
        <tissue evidence="1">Leaf</tissue>
    </source>
</reference>
<proteinExistence type="predicted"/>
<accession>A0AAD8JH58</accession>
<evidence type="ECO:0000313" key="2">
    <source>
        <dbReference type="Proteomes" id="UP001237642"/>
    </source>
</evidence>
<comment type="caution">
    <text evidence="1">The sequence shown here is derived from an EMBL/GenBank/DDBJ whole genome shotgun (WGS) entry which is preliminary data.</text>
</comment>
<gene>
    <name evidence="1" type="ORF">POM88_003967</name>
</gene>
<dbReference type="AlphaFoldDB" id="A0AAD8JH58"/>
<dbReference type="EMBL" id="JAUIZM010000001">
    <property type="protein sequence ID" value="KAK1404362.1"/>
    <property type="molecule type" value="Genomic_DNA"/>
</dbReference>
<sequence length="213" mass="24596">MLKKNYWDKVGLSPYDYKWSDCGAGMFVGGRLHWAKYASNSSGGLELIYQEKSVSVMLKSILSANDAKSFNGAPNIANFRWKLGNGLQAFFWEHQWLKEGMPPLSTTFKRLYNILKLKFSTVKEMVLMWSNPSTSSNDLWIRDLRKWELEEICRLNDVISSISLTQGEDVLVWTHSNNPYTCSDGRKWLLRDTRVPSVTWNLIWRLKTPSCGN</sequence>